<dbReference type="Gene3D" id="3.50.90.10">
    <property type="entry name" value="YerB-like"/>
    <property type="match status" value="1"/>
</dbReference>
<comment type="caution">
    <text evidence="3">The sequence shown here is derived from an EMBL/GenBank/DDBJ whole genome shotgun (WGS) entry which is preliminary data.</text>
</comment>
<feature type="domain" description="DUF3048" evidence="2">
    <location>
        <begin position="272"/>
        <end position="381"/>
    </location>
</feature>
<name>D9PI67_9ZZZZ</name>
<gene>
    <name evidence="3" type="ORF">LDC_1223</name>
</gene>
<evidence type="ECO:0000313" key="3">
    <source>
        <dbReference type="EMBL" id="EFK96749.1"/>
    </source>
</evidence>
<evidence type="ECO:0000259" key="2">
    <source>
        <dbReference type="Pfam" id="PF17479"/>
    </source>
</evidence>
<reference evidence="3" key="1">
    <citation type="submission" date="2010-07" db="EMBL/GenBank/DDBJ databases">
        <authorList>
            <consortium name="CONSOLIDER consortium CSD2007-00005"/>
            <person name="Guazzaroni M.-E."/>
            <person name="Richter M."/>
            <person name="Garcia-Salamanca A."/>
            <person name="Yarza P."/>
            <person name="Ferrer M."/>
        </authorList>
    </citation>
    <scope>NUCLEOTIDE SEQUENCE</scope>
</reference>
<dbReference type="AlphaFoldDB" id="D9PI67"/>
<proteinExistence type="predicted"/>
<organism evidence="3">
    <name type="scientific">sediment metagenome</name>
    <dbReference type="NCBI Taxonomy" id="749907"/>
    <lineage>
        <taxon>unclassified sequences</taxon>
        <taxon>metagenomes</taxon>
        <taxon>ecological metagenomes</taxon>
    </lineage>
</organism>
<dbReference type="SUPFAM" id="SSF159774">
    <property type="entry name" value="YerB-like"/>
    <property type="match status" value="1"/>
</dbReference>
<evidence type="ECO:0000259" key="1">
    <source>
        <dbReference type="Pfam" id="PF11258"/>
    </source>
</evidence>
<dbReference type="InterPro" id="IPR035328">
    <property type="entry name" value="DUF3048_C"/>
</dbReference>
<dbReference type="InterPro" id="IPR023158">
    <property type="entry name" value="YerB-like_sf"/>
</dbReference>
<evidence type="ECO:0008006" key="4">
    <source>
        <dbReference type="Google" id="ProtNLM"/>
    </source>
</evidence>
<protein>
    <recommendedName>
        <fullName evidence="4">DUF3048 domain-containing protein</fullName>
    </recommendedName>
</protein>
<dbReference type="Pfam" id="PF11258">
    <property type="entry name" value="DUF3048"/>
    <property type="match status" value="1"/>
</dbReference>
<feature type="domain" description="DUF3048" evidence="1">
    <location>
        <begin position="83"/>
        <end position="231"/>
    </location>
</feature>
<dbReference type="Pfam" id="PF17479">
    <property type="entry name" value="DUF3048_C"/>
    <property type="match status" value="1"/>
</dbReference>
<accession>D9PI67</accession>
<dbReference type="InterPro" id="IPR021416">
    <property type="entry name" value="DUF3048_N"/>
</dbReference>
<reference evidence="3" key="2">
    <citation type="journal article" date="2011" name="Microb. Ecol.">
        <title>Taxonomic and Functional Metagenomic Profiling of the Microbial Community in the Anoxic Sediment of a Sub-saline Shallow Lake (Laguna de Carrizo, Central Spain).</title>
        <authorList>
            <person name="Ferrer M."/>
            <person name="Guazzaroni M.E."/>
            <person name="Richter M."/>
            <person name="Garcia-Salamanca A."/>
            <person name="Yarza P."/>
            <person name="Suarez-Suarez A."/>
            <person name="Solano J."/>
            <person name="Alcaide M."/>
            <person name="van Dillewijn P."/>
            <person name="Molina-Henares M.A."/>
            <person name="Lopez-Cortes N."/>
            <person name="Al-Ramahi Y."/>
            <person name="Guerrero C."/>
            <person name="Acosta A."/>
            <person name="de Eugenio L.I."/>
            <person name="Martinez V."/>
            <person name="Marques S."/>
            <person name="Rojo F."/>
            <person name="Santero E."/>
            <person name="Genilloud O."/>
            <person name="Perez-Perez J."/>
            <person name="Rossello-Mora R."/>
            <person name="Ramos J.L."/>
        </authorList>
    </citation>
    <scope>NUCLEOTIDE SEQUENCE</scope>
</reference>
<sequence>MPKINLKLTAAGLVVYLVSAGLTYGVLAKTQVAGGLMSPLADGNNQQEENPNRVALVETGGSKTEICPLSGSLHTKAEKNIWETRRPLLVMIENHEESRPQSGLSDADVVYEAVAEGGITRFMAVFYCQAAAYESILGPIRSARTYFLDWASEYNFPLYAHVGGANTPGPANALGQINDYGWGAANDLNQFSIGYPTFWRDYERLGRTVATEHTMYSTTEKLWAVGAKRGYTNADPDELEWVDDFTPWKFVKTEAEVKGSVGAISYKFWDYDEYGVAWQYDSQNNQYLRSNGGQPHKDLNTDQQLTAKNLVIQFAKEARANDGYPGNMHLLYGTTGKGQALIFKDGEAIEGSWTKAKRLSRTIFTDNKGKEISFNPGRIWISVLPVGKEVDY</sequence>
<dbReference type="EMBL" id="ADZX01000412">
    <property type="protein sequence ID" value="EFK96749.1"/>
    <property type="molecule type" value="Genomic_DNA"/>
</dbReference>